<dbReference type="InterPro" id="IPR013083">
    <property type="entry name" value="Znf_RING/FYVE/PHD"/>
</dbReference>
<dbReference type="Pfam" id="PF21363">
    <property type="entry name" value="TRAF3_RING"/>
    <property type="match status" value="1"/>
</dbReference>
<evidence type="ECO:0000259" key="1">
    <source>
        <dbReference type="Pfam" id="PF21363"/>
    </source>
</evidence>
<gene>
    <name evidence="2" type="ORF">PACLA_8A084435</name>
</gene>
<dbReference type="Proteomes" id="UP001152795">
    <property type="component" value="Unassembled WGS sequence"/>
</dbReference>
<dbReference type="InterPro" id="IPR049440">
    <property type="entry name" value="TRAF3/5_RING"/>
</dbReference>
<accession>A0A7D9K998</accession>
<sequence length="48" mass="5468">MPGTRIVDEDRKKIDKKFICTSCDMLLCMPMQTQCGHLMCFACVQALL</sequence>
<evidence type="ECO:0000313" key="2">
    <source>
        <dbReference type="EMBL" id="CAB4042771.1"/>
    </source>
</evidence>
<keyword evidence="3" id="KW-1185">Reference proteome</keyword>
<dbReference type="OrthoDB" id="6499288at2759"/>
<feature type="domain" description="TNF receptor-associated factor 3/5 RING" evidence="1">
    <location>
        <begin position="20"/>
        <end position="48"/>
    </location>
</feature>
<comment type="caution">
    <text evidence="2">The sequence shown here is derived from an EMBL/GenBank/DDBJ whole genome shotgun (WGS) entry which is preliminary data.</text>
</comment>
<dbReference type="EMBL" id="CACRXK020030780">
    <property type="protein sequence ID" value="CAB4042771.1"/>
    <property type="molecule type" value="Genomic_DNA"/>
</dbReference>
<name>A0A7D9K998_PARCT</name>
<dbReference type="PROSITE" id="PS00518">
    <property type="entry name" value="ZF_RING_1"/>
    <property type="match status" value="1"/>
</dbReference>
<reference evidence="2" key="1">
    <citation type="submission" date="2020-04" db="EMBL/GenBank/DDBJ databases">
        <authorList>
            <person name="Alioto T."/>
            <person name="Alioto T."/>
            <person name="Gomez Garrido J."/>
        </authorList>
    </citation>
    <scope>NUCLEOTIDE SEQUENCE</scope>
    <source>
        <strain evidence="2">A484AB</strain>
    </source>
</reference>
<proteinExistence type="predicted"/>
<evidence type="ECO:0000313" key="3">
    <source>
        <dbReference type="Proteomes" id="UP001152795"/>
    </source>
</evidence>
<feature type="non-terminal residue" evidence="2">
    <location>
        <position position="48"/>
    </location>
</feature>
<protein>
    <recommendedName>
        <fullName evidence="1">TNF receptor-associated factor 3/5 RING domain-containing protein</fullName>
    </recommendedName>
</protein>
<dbReference type="SUPFAM" id="SSF57850">
    <property type="entry name" value="RING/U-box"/>
    <property type="match status" value="1"/>
</dbReference>
<organism evidence="2 3">
    <name type="scientific">Paramuricea clavata</name>
    <name type="common">Red gorgonian</name>
    <name type="synonym">Violescent sea-whip</name>
    <dbReference type="NCBI Taxonomy" id="317549"/>
    <lineage>
        <taxon>Eukaryota</taxon>
        <taxon>Metazoa</taxon>
        <taxon>Cnidaria</taxon>
        <taxon>Anthozoa</taxon>
        <taxon>Octocorallia</taxon>
        <taxon>Malacalcyonacea</taxon>
        <taxon>Plexauridae</taxon>
        <taxon>Paramuricea</taxon>
    </lineage>
</organism>
<dbReference type="Gene3D" id="3.30.40.10">
    <property type="entry name" value="Zinc/RING finger domain, C3HC4 (zinc finger)"/>
    <property type="match status" value="1"/>
</dbReference>
<dbReference type="AlphaFoldDB" id="A0A7D9K998"/>
<dbReference type="InterPro" id="IPR017907">
    <property type="entry name" value="Znf_RING_CS"/>
</dbReference>